<dbReference type="GO" id="GO:0046653">
    <property type="term" value="P:tetrahydrofolate metabolic process"/>
    <property type="evidence" value="ECO:0007669"/>
    <property type="project" value="TreeGrafter"/>
</dbReference>
<keyword evidence="2" id="KW-0489">Methyltransferase</keyword>
<dbReference type="NCBIfam" id="NF005719">
    <property type="entry name" value="PRK07535.1"/>
    <property type="match status" value="1"/>
</dbReference>
<gene>
    <name evidence="8" type="ORF">N47_J04200</name>
</gene>
<comment type="similarity">
    <text evidence="1">Belongs to the vitamin-B12 dependent methionine synthase family.</text>
</comment>
<dbReference type="InterPro" id="IPR000489">
    <property type="entry name" value="Pterin-binding_dom"/>
</dbReference>
<evidence type="ECO:0000256" key="3">
    <source>
        <dbReference type="ARBA" id="ARBA00022628"/>
    </source>
</evidence>
<dbReference type="GO" id="GO:0031419">
    <property type="term" value="F:cobalamin binding"/>
    <property type="evidence" value="ECO:0007669"/>
    <property type="project" value="UniProtKB-KW"/>
</dbReference>
<keyword evidence="4" id="KW-0808">Transferase</keyword>
<evidence type="ECO:0000256" key="5">
    <source>
        <dbReference type="ARBA" id="ARBA00022723"/>
    </source>
</evidence>
<evidence type="ECO:0000259" key="7">
    <source>
        <dbReference type="PROSITE" id="PS50972"/>
    </source>
</evidence>
<dbReference type="Pfam" id="PF00809">
    <property type="entry name" value="Pterin_bind"/>
    <property type="match status" value="1"/>
</dbReference>
<dbReference type="GO" id="GO:0032259">
    <property type="term" value="P:methylation"/>
    <property type="evidence" value="ECO:0007669"/>
    <property type="project" value="UniProtKB-KW"/>
</dbReference>
<name>E1YFU5_9BACT</name>
<keyword evidence="6" id="KW-0170">Cobalt</keyword>
<dbReference type="Gene3D" id="3.20.20.20">
    <property type="entry name" value="Dihydropteroate synthase-like"/>
    <property type="match status" value="1"/>
</dbReference>
<dbReference type="GO" id="GO:0008705">
    <property type="term" value="F:methionine synthase activity"/>
    <property type="evidence" value="ECO:0007669"/>
    <property type="project" value="TreeGrafter"/>
</dbReference>
<dbReference type="AlphaFoldDB" id="E1YFU5"/>
<evidence type="ECO:0000313" key="8">
    <source>
        <dbReference type="EMBL" id="CBX29439.1"/>
    </source>
</evidence>
<proteinExistence type="inferred from homology"/>
<dbReference type="EMBL" id="FR695872">
    <property type="protein sequence ID" value="CBX29439.1"/>
    <property type="molecule type" value="Genomic_DNA"/>
</dbReference>
<dbReference type="PROSITE" id="PS50972">
    <property type="entry name" value="PTERIN_BINDING"/>
    <property type="match status" value="1"/>
</dbReference>
<reference evidence="8" key="1">
    <citation type="journal article" date="2011" name="Environ. Microbiol.">
        <title>Genomic insights into the metabolic potential of the polycyclic aromatic hydrocarbon degrading sulfate-reducing Deltaproteobacterium N47.</title>
        <authorList>
            <person name="Bergmann F."/>
            <person name="Selesi D."/>
            <person name="Weinmaier T."/>
            <person name="Tischler P."/>
            <person name="Rattei T."/>
            <person name="Meckenstock R.U."/>
        </authorList>
    </citation>
    <scope>NUCLEOTIDE SEQUENCE</scope>
</reference>
<dbReference type="InterPro" id="IPR011005">
    <property type="entry name" value="Dihydropteroate_synth-like_sf"/>
</dbReference>
<protein>
    <recommendedName>
        <fullName evidence="7">Pterin-binding domain-containing protein</fullName>
    </recommendedName>
</protein>
<sequence length="271" mass="29585">MIIIGESLNATVPAVSQAIAAHDEKFITELAKFQVECGAMMLDVNAGGLGGRDEGDELTWLVKTVQNAVQVPLVLDSANPDSLLKAVRVYKGPELILSSVTAEKKSLDKLLPLAAELECGLVGLCMSEKGIPDNPEGRLEMAKVIVKQAKLAGIKPESLYLDPLVMTVSVDWKAGKVTMDTHRMMRDRFPEVRTFTIIGNVAFGMPMRGLVNRTFLSMILGLETDAVMLNVRDKEMMATLFASSVLKGEDEYCRKYIKAFRAGKFSKTAGK</sequence>
<evidence type="ECO:0000256" key="1">
    <source>
        <dbReference type="ARBA" id="ARBA00010398"/>
    </source>
</evidence>
<dbReference type="InterPro" id="IPR050554">
    <property type="entry name" value="Met_Synthase/Corrinoid"/>
</dbReference>
<dbReference type="GO" id="GO:0050667">
    <property type="term" value="P:homocysteine metabolic process"/>
    <property type="evidence" value="ECO:0007669"/>
    <property type="project" value="TreeGrafter"/>
</dbReference>
<evidence type="ECO:0000256" key="6">
    <source>
        <dbReference type="ARBA" id="ARBA00023285"/>
    </source>
</evidence>
<dbReference type="PANTHER" id="PTHR45833:SF1">
    <property type="entry name" value="METHIONINE SYNTHASE"/>
    <property type="match status" value="1"/>
</dbReference>
<accession>E1YFU5</accession>
<dbReference type="SUPFAM" id="SSF51717">
    <property type="entry name" value="Dihydropteroate synthetase-like"/>
    <property type="match status" value="1"/>
</dbReference>
<dbReference type="GO" id="GO:0005829">
    <property type="term" value="C:cytosol"/>
    <property type="evidence" value="ECO:0007669"/>
    <property type="project" value="TreeGrafter"/>
</dbReference>
<keyword evidence="3" id="KW-0846">Cobalamin</keyword>
<keyword evidence="5" id="KW-0479">Metal-binding</keyword>
<organism evidence="8">
    <name type="scientific">uncultured Desulfobacterium sp</name>
    <dbReference type="NCBI Taxonomy" id="201089"/>
    <lineage>
        <taxon>Bacteria</taxon>
        <taxon>Pseudomonadati</taxon>
        <taxon>Thermodesulfobacteriota</taxon>
        <taxon>Desulfobacteria</taxon>
        <taxon>Desulfobacterales</taxon>
        <taxon>Desulfobacteriaceae</taxon>
        <taxon>Desulfobacterium</taxon>
        <taxon>environmental samples</taxon>
    </lineage>
</organism>
<feature type="domain" description="Pterin-binding" evidence="7">
    <location>
        <begin position="1"/>
        <end position="261"/>
    </location>
</feature>
<dbReference type="PANTHER" id="PTHR45833">
    <property type="entry name" value="METHIONINE SYNTHASE"/>
    <property type="match status" value="1"/>
</dbReference>
<evidence type="ECO:0000256" key="4">
    <source>
        <dbReference type="ARBA" id="ARBA00022679"/>
    </source>
</evidence>
<dbReference type="GO" id="GO:0046872">
    <property type="term" value="F:metal ion binding"/>
    <property type="evidence" value="ECO:0007669"/>
    <property type="project" value="UniProtKB-KW"/>
</dbReference>
<evidence type="ECO:0000256" key="2">
    <source>
        <dbReference type="ARBA" id="ARBA00022603"/>
    </source>
</evidence>